<dbReference type="AlphaFoldDB" id="A0AAJ3KND5"/>
<reference evidence="1" key="3">
    <citation type="submission" date="2023-01" db="EMBL/GenBank/DDBJ databases">
        <title>Human gut microbiome strain richness.</title>
        <authorList>
            <person name="Chen-Liaw A."/>
        </authorList>
    </citation>
    <scope>NUCLEOTIDE SEQUENCE</scope>
    <source>
        <strain evidence="1">RTP21484st1_H11_RTP21484_190118</strain>
    </source>
</reference>
<reference evidence="2" key="2">
    <citation type="submission" date="2020-02" db="EMBL/GenBank/DDBJ databases">
        <authorList>
            <person name="Littmann E."/>
            <person name="Sorbara M."/>
        </authorList>
    </citation>
    <scope>NUCLEOTIDE SEQUENCE</scope>
    <source>
        <strain evidence="2">MSK.15.32</strain>
    </source>
</reference>
<comment type="caution">
    <text evidence="2">The sequence shown here is derived from an EMBL/GenBank/DDBJ whole genome shotgun (WGS) entry which is preliminary data.</text>
</comment>
<protein>
    <submittedName>
        <fullName evidence="2">Uncharacterized protein</fullName>
    </submittedName>
</protein>
<dbReference type="EMBL" id="JAQMLA010000001">
    <property type="protein sequence ID" value="MDB8685078.1"/>
    <property type="molecule type" value="Genomic_DNA"/>
</dbReference>
<sequence length="77" mass="8477">MSFEEVSDFLLVELSVLLPEVLSVLLPASVLLLAELSVLFSEELADLLLFDPHATVPKDNIAAMHNIVPLFKISFVL</sequence>
<gene>
    <name evidence="2" type="ORF">G4993_16725</name>
    <name evidence="1" type="ORF">PNW85_00045</name>
</gene>
<organism evidence="2 3">
    <name type="scientific">Mediterraneibacter gnavus</name>
    <name type="common">Ruminococcus gnavus</name>
    <dbReference type="NCBI Taxonomy" id="33038"/>
    <lineage>
        <taxon>Bacteria</taxon>
        <taxon>Bacillati</taxon>
        <taxon>Bacillota</taxon>
        <taxon>Clostridia</taxon>
        <taxon>Lachnospirales</taxon>
        <taxon>Lachnospiraceae</taxon>
        <taxon>Mediterraneibacter</taxon>
    </lineage>
</organism>
<proteinExistence type="predicted"/>
<dbReference type="Proteomes" id="UP001212160">
    <property type="component" value="Unassembled WGS sequence"/>
</dbReference>
<evidence type="ECO:0000313" key="2">
    <source>
        <dbReference type="EMBL" id="NSI60002.1"/>
    </source>
</evidence>
<reference evidence="2" key="1">
    <citation type="journal article" date="2020" name="Cell Host Microbe">
        <title>Functional and Genomic Variation between Human-Derived Isolates of Lachnospiraceae Reveals Inter- and Intra-Species Diversity.</title>
        <authorList>
            <person name="Sorbara M.T."/>
            <person name="Littmann E.R."/>
            <person name="Fontana E."/>
            <person name="Moody T.U."/>
            <person name="Kohout C.E."/>
            <person name="Gjonbalaj M."/>
            <person name="Eaton V."/>
            <person name="Seok R."/>
            <person name="Leiner I.M."/>
            <person name="Pamer E.G."/>
        </authorList>
    </citation>
    <scope>NUCLEOTIDE SEQUENCE</scope>
    <source>
        <strain evidence="2">MSK.15.32</strain>
    </source>
</reference>
<name>A0AAJ3KND5_MEDGN</name>
<dbReference type="EMBL" id="JAAIRV010000056">
    <property type="protein sequence ID" value="NSI60002.1"/>
    <property type="molecule type" value="Genomic_DNA"/>
</dbReference>
<dbReference type="Proteomes" id="UP001296580">
    <property type="component" value="Unassembled WGS sequence"/>
</dbReference>
<evidence type="ECO:0000313" key="3">
    <source>
        <dbReference type="Proteomes" id="UP001296580"/>
    </source>
</evidence>
<evidence type="ECO:0000313" key="1">
    <source>
        <dbReference type="EMBL" id="MDB8685078.1"/>
    </source>
</evidence>
<accession>A0AAJ3KND5</accession>
<dbReference type="RefSeq" id="WP_139041219.1">
    <property type="nucleotide sequence ID" value="NZ_CABHNE010000046.1"/>
</dbReference>